<comment type="caution">
    <text evidence="2">The sequence shown here is derived from an EMBL/GenBank/DDBJ whole genome shotgun (WGS) entry which is preliminary data.</text>
</comment>
<reference evidence="2 3" key="1">
    <citation type="submission" date="2023-08" db="EMBL/GenBank/DDBJ databases">
        <title>Implementing the SeqCode for naming new Mesorhizobium species isolated from Vachellia karroo root nodules.</title>
        <authorList>
            <person name="Van Lill M."/>
        </authorList>
    </citation>
    <scope>NUCLEOTIDE SEQUENCE [LARGE SCALE GENOMIC DNA]</scope>
    <source>
        <strain evidence="2 3">VK23A</strain>
    </source>
</reference>
<evidence type="ECO:0000313" key="2">
    <source>
        <dbReference type="EMBL" id="MDX8475290.1"/>
    </source>
</evidence>
<evidence type="ECO:0008006" key="4">
    <source>
        <dbReference type="Google" id="ProtNLM"/>
    </source>
</evidence>
<gene>
    <name evidence="2" type="ORF">RFM27_24655</name>
</gene>
<proteinExistence type="predicted"/>
<evidence type="ECO:0000256" key="1">
    <source>
        <dbReference type="SAM" id="MobiDB-lite"/>
    </source>
</evidence>
<dbReference type="EMBL" id="JAVIIZ010000018">
    <property type="protein sequence ID" value="MDX8475290.1"/>
    <property type="molecule type" value="Genomic_DNA"/>
</dbReference>
<protein>
    <recommendedName>
        <fullName evidence="4">Large polyvalent protein-associated domain-containing protein</fullName>
    </recommendedName>
</protein>
<dbReference type="Proteomes" id="UP001271780">
    <property type="component" value="Unassembled WGS sequence"/>
</dbReference>
<feature type="region of interest" description="Disordered" evidence="1">
    <location>
        <begin position="643"/>
        <end position="722"/>
    </location>
</feature>
<evidence type="ECO:0000313" key="3">
    <source>
        <dbReference type="Proteomes" id="UP001271780"/>
    </source>
</evidence>
<sequence>MVHIIPLSVGLRRLDTGNAVQYPDSSPVGAAVQQLGDEWQAVAERYEQRKAQQLAFDTEISARRLNDEIAKAEAAAIANAPADGVGFHDMMYGVVDPRTGRLVQPGLYDKAYDNFVRQAPAEQRPALMARKEAVRASGSRRAAIWEHQARKRYEQDRLVEVQSEGLTAIAKSDPNDAAAFDAVRQTGLDLLAKMDLDPEIRPQAEAAWRASTAKARMEALIAQDPRRAAEMLSAAPATSDGMGETVRSQLGASQGERAAAKGDWRRNEAPDEAIAQAFGNDVPKEEQQVIRRQAETAKLAQEIKIRAAIGRAEAEAPDEIARTGTYSGEIPGEDAYKIIYGRDEGLRRRQGLEWQVDVGKKIFDMGTMTNQAINASVVGTEPGPNASPADHGRHEATAVAAKLVLERRLADSGGYVSDLSPDISAGWKAVFGDWPSDLEAYDQDTYDRTIELSIAKQKALGIDNENLQPVPFSILLKLAEDRDSGSMYFMDNYAKASELFARTKGPVARAALVRELDSAGLGGILPGGKPRLSAGEVFRADANALRKIAANAGIGLANANEWVAYGMSGGTISPPDYKGAYYEPSNNVEKVMMRQGGDALGWAIPLPGAGRVVESTIPRAIEGIGSGAAGQAERSIGNLEAANIPTSKVGPGQVDKLGAGERSAADIPAKPQLEDSSEQPITSLDAAGELRVADSNTNPTTLSPAQDERRTTRPPRKSKLDREMVAAVARELFARDPSRVEHPGAKFGEAATNNYRKGYAQANPDVNIDDLVIHHQAEQQLLKRILDFLSEKRINSVENLRGIPKDLNEILHLIILRRENDEFHARYPHPTEQQILDHSTMMDKKYGHHFIPPVGKNR</sequence>
<organism evidence="2 3">
    <name type="scientific">Mesorhizobium dulcispinae</name>
    <dbReference type="NCBI Taxonomy" id="3072316"/>
    <lineage>
        <taxon>Bacteria</taxon>
        <taxon>Pseudomonadati</taxon>
        <taxon>Pseudomonadota</taxon>
        <taxon>Alphaproteobacteria</taxon>
        <taxon>Hyphomicrobiales</taxon>
        <taxon>Phyllobacteriaceae</taxon>
        <taxon>Mesorhizobium</taxon>
    </lineage>
</organism>
<feature type="compositionally biased region" description="Basic and acidic residues" evidence="1">
    <location>
        <begin position="258"/>
        <end position="267"/>
    </location>
</feature>
<accession>A0ABU4XKM4</accession>
<keyword evidence="3" id="KW-1185">Reference proteome</keyword>
<name>A0ABU4XKM4_9HYPH</name>
<dbReference type="RefSeq" id="WP_320318192.1">
    <property type="nucleotide sequence ID" value="NZ_JAVIIX010000017.1"/>
</dbReference>
<feature type="compositionally biased region" description="Polar residues" evidence="1">
    <location>
        <begin position="694"/>
        <end position="704"/>
    </location>
</feature>
<feature type="region of interest" description="Disordered" evidence="1">
    <location>
        <begin position="234"/>
        <end position="267"/>
    </location>
</feature>